<sequence length="195" mass="21665">MQDFWFYIKLGLDHVLDINAYDHILFLAALALPFTFESWKKVVVLATVFTTTHCASLALSSYDLVVIDAEFIEFLIPVTIVMTAIFNLLYVKSGAKGDHIGLHVLATAFFGLIHGFGFSNYFKMLMAEEDNTLSPLLGFALGIEISQVIIVLSVLVVSLLVSSLTKVKHPFYVTLVSVLIILLTIPMLIDTFPFT</sequence>
<feature type="transmembrane region" description="Helical" evidence="1">
    <location>
        <begin position="100"/>
        <end position="119"/>
    </location>
</feature>
<feature type="transmembrane region" description="Helical" evidence="1">
    <location>
        <begin position="20"/>
        <end position="36"/>
    </location>
</feature>
<reference evidence="2 3" key="1">
    <citation type="submission" date="2016-10" db="EMBL/GenBank/DDBJ databases">
        <authorList>
            <person name="de Groot N.N."/>
        </authorList>
    </citation>
    <scope>NUCLEOTIDE SEQUENCE [LARGE SCALE GENOMIC DNA]</scope>
    <source>
        <strain evidence="2 3">DSM 23421</strain>
    </source>
</reference>
<dbReference type="OrthoDB" id="9808870at2"/>
<dbReference type="Pfam" id="PF13795">
    <property type="entry name" value="HupE_UreJ_2"/>
    <property type="match status" value="1"/>
</dbReference>
<dbReference type="RefSeq" id="WP_091872477.1">
    <property type="nucleotide sequence ID" value="NZ_FNAO01000009.1"/>
</dbReference>
<name>A0A1G7H7F2_9FLAO</name>
<keyword evidence="3" id="KW-1185">Reference proteome</keyword>
<dbReference type="InterPro" id="IPR032809">
    <property type="entry name" value="Put_HupE_UreJ"/>
</dbReference>
<evidence type="ECO:0000313" key="3">
    <source>
        <dbReference type="Proteomes" id="UP000199109"/>
    </source>
</evidence>
<feature type="transmembrane region" description="Helical" evidence="1">
    <location>
        <begin position="171"/>
        <end position="189"/>
    </location>
</feature>
<feature type="transmembrane region" description="Helical" evidence="1">
    <location>
        <begin position="74"/>
        <end position="91"/>
    </location>
</feature>
<dbReference type="EMBL" id="FNAO01000009">
    <property type="protein sequence ID" value="SDE96370.1"/>
    <property type="molecule type" value="Genomic_DNA"/>
</dbReference>
<evidence type="ECO:0000313" key="2">
    <source>
        <dbReference type="EMBL" id="SDE96370.1"/>
    </source>
</evidence>
<keyword evidence="1" id="KW-0472">Membrane</keyword>
<protein>
    <submittedName>
        <fullName evidence="2">HupE / UreJ protein</fullName>
    </submittedName>
</protein>
<feature type="transmembrane region" description="Helical" evidence="1">
    <location>
        <begin position="139"/>
        <end position="164"/>
    </location>
</feature>
<dbReference type="Proteomes" id="UP000199109">
    <property type="component" value="Unassembled WGS sequence"/>
</dbReference>
<organism evidence="2 3">
    <name type="scientific">Pricia antarctica</name>
    <dbReference type="NCBI Taxonomy" id="641691"/>
    <lineage>
        <taxon>Bacteria</taxon>
        <taxon>Pseudomonadati</taxon>
        <taxon>Bacteroidota</taxon>
        <taxon>Flavobacteriia</taxon>
        <taxon>Flavobacteriales</taxon>
        <taxon>Flavobacteriaceae</taxon>
        <taxon>Pricia</taxon>
    </lineage>
</organism>
<proteinExistence type="predicted"/>
<keyword evidence="1" id="KW-1133">Transmembrane helix</keyword>
<accession>A0A1G7H7F2</accession>
<keyword evidence="1" id="KW-0812">Transmembrane</keyword>
<evidence type="ECO:0000256" key="1">
    <source>
        <dbReference type="SAM" id="Phobius"/>
    </source>
</evidence>
<feature type="transmembrane region" description="Helical" evidence="1">
    <location>
        <begin position="43"/>
        <end position="62"/>
    </location>
</feature>
<gene>
    <name evidence="2" type="ORF">SAMN05421636_10941</name>
</gene>
<dbReference type="AlphaFoldDB" id="A0A1G7H7F2"/>
<dbReference type="STRING" id="641691.SAMN05421636_10941"/>